<keyword evidence="8" id="KW-1185">Reference proteome</keyword>
<dbReference type="Pfam" id="PF00668">
    <property type="entry name" value="Condensation"/>
    <property type="match status" value="1"/>
</dbReference>
<name>M2PC94_9PSEU</name>
<gene>
    <name evidence="6" type="ORF">B0293_39990</name>
    <name evidence="5" type="ORF">C791_0584</name>
</gene>
<comment type="cofactor">
    <cofactor evidence="1">
        <name>pantetheine 4'-phosphate</name>
        <dbReference type="ChEBI" id="CHEBI:47942"/>
    </cofactor>
</comment>
<dbReference type="Pfam" id="PF00550">
    <property type="entry name" value="PP-binding"/>
    <property type="match status" value="1"/>
</dbReference>
<dbReference type="PATRIC" id="fig|1238180.3.peg.8316"/>
<dbReference type="RefSeq" id="WP_005167982.1">
    <property type="nucleotide sequence ID" value="NZ_ANMG01000109.1"/>
</dbReference>
<dbReference type="PROSITE" id="PS50075">
    <property type="entry name" value="CARRIER"/>
    <property type="match status" value="1"/>
</dbReference>
<dbReference type="GO" id="GO:0031177">
    <property type="term" value="F:phosphopantetheine binding"/>
    <property type="evidence" value="ECO:0007669"/>
    <property type="project" value="InterPro"/>
</dbReference>
<evidence type="ECO:0000313" key="8">
    <source>
        <dbReference type="Proteomes" id="UP000188551"/>
    </source>
</evidence>
<keyword evidence="2" id="KW-0596">Phosphopantetheine</keyword>
<dbReference type="EMBL" id="MUXN01000033">
    <property type="protein sequence ID" value="OOC00989.1"/>
    <property type="molecule type" value="Genomic_DNA"/>
</dbReference>
<dbReference type="Gene3D" id="3.30.559.30">
    <property type="entry name" value="Nonribosomal peptide synthetase, condensation domain"/>
    <property type="match status" value="1"/>
</dbReference>
<dbReference type="Proteomes" id="UP000014137">
    <property type="component" value="Unassembled WGS sequence"/>
</dbReference>
<dbReference type="GO" id="GO:0003824">
    <property type="term" value="F:catalytic activity"/>
    <property type="evidence" value="ECO:0007669"/>
    <property type="project" value="InterPro"/>
</dbReference>
<dbReference type="GO" id="GO:0008610">
    <property type="term" value="P:lipid biosynthetic process"/>
    <property type="evidence" value="ECO:0007669"/>
    <property type="project" value="UniProtKB-ARBA"/>
</dbReference>
<evidence type="ECO:0000313" key="6">
    <source>
        <dbReference type="EMBL" id="OOC00989.1"/>
    </source>
</evidence>
<dbReference type="InterPro" id="IPR023213">
    <property type="entry name" value="CAT-like_dom_sf"/>
</dbReference>
<dbReference type="SMART" id="SM00823">
    <property type="entry name" value="PKS_PP"/>
    <property type="match status" value="1"/>
</dbReference>
<dbReference type="EMBL" id="ANMG01000109">
    <property type="protein sequence ID" value="EMD21963.1"/>
    <property type="molecule type" value="Genomic_DNA"/>
</dbReference>
<dbReference type="Gene3D" id="1.10.1200.10">
    <property type="entry name" value="ACP-like"/>
    <property type="match status" value="1"/>
</dbReference>
<organism evidence="5 7">
    <name type="scientific">Amycolatopsis azurea DSM 43854</name>
    <dbReference type="NCBI Taxonomy" id="1238180"/>
    <lineage>
        <taxon>Bacteria</taxon>
        <taxon>Bacillati</taxon>
        <taxon>Actinomycetota</taxon>
        <taxon>Actinomycetes</taxon>
        <taxon>Pseudonocardiales</taxon>
        <taxon>Pseudonocardiaceae</taxon>
        <taxon>Amycolatopsis</taxon>
    </lineage>
</organism>
<accession>M2PC94</accession>
<evidence type="ECO:0000313" key="5">
    <source>
        <dbReference type="EMBL" id="EMD21963.1"/>
    </source>
</evidence>
<comment type="caution">
    <text evidence="5">The sequence shown here is derived from an EMBL/GenBank/DDBJ whole genome shotgun (WGS) entry which is preliminary data.</text>
</comment>
<reference evidence="5 7" key="1">
    <citation type="submission" date="2012-10" db="EMBL/GenBank/DDBJ databases">
        <title>Genome assembly of Amycolatopsis azurea DSM 43854.</title>
        <authorList>
            <person name="Khatri I."/>
            <person name="Kaur I."/>
            <person name="Subramanian S."/>
            <person name="Mayilraj S."/>
        </authorList>
    </citation>
    <scope>NUCLEOTIDE SEQUENCE [LARGE SCALE GENOMIC DNA]</scope>
    <source>
        <strain evidence="5 7">DSM 43854</strain>
    </source>
</reference>
<reference evidence="6 8" key="2">
    <citation type="submission" date="2017-02" db="EMBL/GenBank/DDBJ databases">
        <title>Amycolatopsis azurea DSM 43854 draft genome.</title>
        <authorList>
            <person name="Mayilraj S."/>
        </authorList>
    </citation>
    <scope>NUCLEOTIDE SEQUENCE [LARGE SCALE GENOMIC DNA]</scope>
    <source>
        <strain evidence="6 8">DSM 43854</strain>
    </source>
</reference>
<dbReference type="SUPFAM" id="SSF52777">
    <property type="entry name" value="CoA-dependent acyltransferases"/>
    <property type="match status" value="2"/>
</dbReference>
<keyword evidence="3" id="KW-0597">Phosphoprotein</keyword>
<dbReference type="InterPro" id="IPR009081">
    <property type="entry name" value="PP-bd_ACP"/>
</dbReference>
<dbReference type="Gene3D" id="3.30.559.10">
    <property type="entry name" value="Chloramphenicol acetyltransferase-like domain"/>
    <property type="match status" value="1"/>
</dbReference>
<dbReference type="Proteomes" id="UP000188551">
    <property type="component" value="Unassembled WGS sequence"/>
</dbReference>
<dbReference type="SUPFAM" id="SSF47336">
    <property type="entry name" value="ACP-like"/>
    <property type="match status" value="1"/>
</dbReference>
<dbReference type="GO" id="GO:0005737">
    <property type="term" value="C:cytoplasm"/>
    <property type="evidence" value="ECO:0007669"/>
    <property type="project" value="TreeGrafter"/>
</dbReference>
<evidence type="ECO:0000256" key="3">
    <source>
        <dbReference type="ARBA" id="ARBA00022553"/>
    </source>
</evidence>
<dbReference type="InterPro" id="IPR001242">
    <property type="entry name" value="Condensation_dom"/>
</dbReference>
<dbReference type="InterPro" id="IPR020806">
    <property type="entry name" value="PKS_PP-bd"/>
</dbReference>
<dbReference type="InterPro" id="IPR036736">
    <property type="entry name" value="ACP-like_sf"/>
</dbReference>
<proteinExistence type="predicted"/>
<sequence length="548" mass="60497">MPSESASVWHVATPTQQGIWIVDRIDRLRPTYLIPSVIEFTGPIDHVVLADAVGRALARHPALRSRFRLETTRRRVEYRTDGEPAEAGFLDAVEEDWTTDELKRLVEVLCYTPFDLGDEPPARAELIRVGPDTTLFVLTVHHIVFDATSRRLLLDEIGRFYRGALSEEEVVLPEPVHPAQVQVPIPESELAPRIADAVERLRGAPTTVDLPYDRLPDADLSMIGADARTAFDEQVTARVLAASAEAGCTAFMTGVAILAATLARRGGQRDFLFSVVWPGRDDPVSTGVVGMFMSTLVLRIRLDETTTWRELLREARNSGMETFIDADVPLDALAAELDDERDVGRLPLTPVLVNLAEVPAPFDLAPGVVGRFRPLEPQYSKWDLALFVHVADGSRLELTLDYPADLFTDETIDGLLSDLRRGVADLARSPEETVLKPATEALDLDDPAVRLDLVRGVWSEVLDNKEFGDDVSFFDAGGDSLRLVVLVEKLREVSGRMVKTVDLFRAGTVRGHADLLVDAEKKQAGGARGSRERLLGVVRERRAVEPQA</sequence>
<dbReference type="GO" id="GO:0044550">
    <property type="term" value="P:secondary metabolite biosynthetic process"/>
    <property type="evidence" value="ECO:0007669"/>
    <property type="project" value="TreeGrafter"/>
</dbReference>
<dbReference type="AlphaFoldDB" id="M2PC94"/>
<evidence type="ECO:0000256" key="1">
    <source>
        <dbReference type="ARBA" id="ARBA00001957"/>
    </source>
</evidence>
<evidence type="ECO:0000259" key="4">
    <source>
        <dbReference type="PROSITE" id="PS50075"/>
    </source>
</evidence>
<dbReference type="GO" id="GO:0043041">
    <property type="term" value="P:amino acid activation for nonribosomal peptide biosynthetic process"/>
    <property type="evidence" value="ECO:0007669"/>
    <property type="project" value="TreeGrafter"/>
</dbReference>
<dbReference type="OrthoDB" id="3931141at2"/>
<feature type="domain" description="Carrier" evidence="4">
    <location>
        <begin position="445"/>
        <end position="520"/>
    </location>
</feature>
<dbReference type="PANTHER" id="PTHR45527">
    <property type="entry name" value="NONRIBOSOMAL PEPTIDE SYNTHETASE"/>
    <property type="match status" value="1"/>
</dbReference>
<protein>
    <submittedName>
        <fullName evidence="6">Condensation protein</fullName>
    </submittedName>
    <submittedName>
        <fullName evidence="5">Non-ribosomal peptide synthetase</fullName>
    </submittedName>
</protein>
<evidence type="ECO:0000313" key="7">
    <source>
        <dbReference type="Proteomes" id="UP000014137"/>
    </source>
</evidence>
<evidence type="ECO:0000256" key="2">
    <source>
        <dbReference type="ARBA" id="ARBA00022450"/>
    </source>
</evidence>
<dbReference type="PANTHER" id="PTHR45527:SF1">
    <property type="entry name" value="FATTY ACID SYNTHASE"/>
    <property type="match status" value="1"/>
</dbReference>